<dbReference type="Proteomes" id="UP000257030">
    <property type="component" value="Unassembled WGS sequence"/>
</dbReference>
<keyword evidence="2" id="KW-1185">Reference proteome</keyword>
<organism evidence="1 2">
    <name type="scientific">Chryseobacterium elymi</name>
    <dbReference type="NCBI Taxonomy" id="395936"/>
    <lineage>
        <taxon>Bacteria</taxon>
        <taxon>Pseudomonadati</taxon>
        <taxon>Bacteroidota</taxon>
        <taxon>Flavobacteriia</taxon>
        <taxon>Flavobacteriales</taxon>
        <taxon>Weeksellaceae</taxon>
        <taxon>Chryseobacterium group</taxon>
        <taxon>Chryseobacterium</taxon>
    </lineage>
</organism>
<evidence type="ECO:0000313" key="2">
    <source>
        <dbReference type="Proteomes" id="UP000257030"/>
    </source>
</evidence>
<dbReference type="RefSeq" id="WP_116013466.1">
    <property type="nucleotide sequence ID" value="NZ_QNUH01000018.1"/>
</dbReference>
<sequence>MSFKLIAIRPLDDCNEKFLKNLIPNQIYKFYNDYEFYIEENKVINAIKEDITKIKYNSSVPEELYYQGDDEYKTKINISAIVGKNGSGKSALVELLVVSIVKMSLEIDKYFIDPSNLYYHSNEERLKELIANYENSLIEDLNFINVEIYFIHKALSIYRTSNEIPKIRRIQLKGSEISILDYEKEFNTNIYSLQSNKSINVNILKGTKDLSGGRLCLSQKELDFFRDFFYSMIINYSHYGYNTLEIGEWLKGVFHKNDGYQLPVVMNPLREEGNININREKELASSRFLVNILQEKGLRDISEGKTVTYISIELDLKKFKWDPIKKLDKQIFESVKDKENIINYIFKQFNIAKKNNKKNGLYPYVRDYLIRKLIRMTHYSVYSEFESCFKYSRGTYFISDKSKIYDYIDSISEDFSHNTDKFRQALFFLQYLYLDNKDIFEKNKNKKLIKIDDLHDAISSSWISSRKDLPAVLHFQNDKFTVRQSLPSIFKINYFFDDEYSENNFNNFSSGEKQKIFSIHSVIYHLRNLKSVQEIHNIGNNKNKELIYYKNVNIIFDEIELYAHPDYQRKFLNDLLFALNSIYQRYDNLNILFITHSPFILSDIPKQNVLFLEIDEESKKSKPQNFKRMNTFGANITDLLADSFFINDGLIGNFAKEKIEETITWLNSILELKEIVKKLELDNKDKLNNIKIRTVKNKINKHLKKETHLKSKSFKRHLELIEIIDEPFLRKKLEEMYSEATFEFFHKEMLERQIAQMQKQLEEL</sequence>
<proteinExistence type="predicted"/>
<dbReference type="EMBL" id="QNUH01000018">
    <property type="protein sequence ID" value="REC74818.1"/>
    <property type="molecule type" value="Genomic_DNA"/>
</dbReference>
<dbReference type="OrthoDB" id="997844at2"/>
<dbReference type="SUPFAM" id="SSF52540">
    <property type="entry name" value="P-loop containing nucleoside triphosphate hydrolases"/>
    <property type="match status" value="1"/>
</dbReference>
<comment type="caution">
    <text evidence="1">The sequence shown here is derived from an EMBL/GenBank/DDBJ whole genome shotgun (WGS) entry which is preliminary data.</text>
</comment>
<evidence type="ECO:0000313" key="1">
    <source>
        <dbReference type="EMBL" id="REC74818.1"/>
    </source>
</evidence>
<name>A0A3D9DA33_9FLAO</name>
<protein>
    <recommendedName>
        <fullName evidence="3">ATPase AAA-type core domain-containing protein</fullName>
    </recommendedName>
</protein>
<dbReference type="InterPro" id="IPR027417">
    <property type="entry name" value="P-loop_NTPase"/>
</dbReference>
<accession>A0A3D9DA33</accession>
<gene>
    <name evidence="1" type="ORF">DRF60_17025</name>
</gene>
<evidence type="ECO:0008006" key="3">
    <source>
        <dbReference type="Google" id="ProtNLM"/>
    </source>
</evidence>
<reference evidence="1 2" key="1">
    <citation type="journal article" date="2010" name="Syst. Appl. Microbiol.">
        <title>Four new species of Chryseobacterium from the rhizosphere of coastal sand dune plants, Chryseobacterium elymi sp. nov., Chryseobacterium hagamense sp. nov., Chryseobacterium lathyri sp. nov. and Chryseobacterium rhizosphaerae sp. nov.</title>
        <authorList>
            <person name="Cho S.H."/>
            <person name="Lee K.S."/>
            <person name="Shin D.S."/>
            <person name="Han J.H."/>
            <person name="Park K.S."/>
            <person name="Lee C.H."/>
            <person name="Park K.H."/>
            <person name="Kim S.B."/>
        </authorList>
    </citation>
    <scope>NUCLEOTIDE SEQUENCE [LARGE SCALE GENOMIC DNA]</scope>
    <source>
        <strain evidence="1 2">KCTC 22547</strain>
    </source>
</reference>
<dbReference type="AlphaFoldDB" id="A0A3D9DA33"/>